<gene>
    <name evidence="2" type="ORF">JCM19239_4379</name>
</gene>
<dbReference type="EC" id="4.1.99.3" evidence="2"/>
<keyword evidence="2" id="KW-0456">Lyase</keyword>
<dbReference type="Pfam" id="PF00875">
    <property type="entry name" value="DNA_photolyase"/>
    <property type="match status" value="1"/>
</dbReference>
<dbReference type="InterPro" id="IPR006050">
    <property type="entry name" value="DNA_photolyase_N"/>
</dbReference>
<comment type="caution">
    <text evidence="2">The sequence shown here is derived from an EMBL/GenBank/DDBJ whole genome shotgun (WGS) entry which is preliminary data.</text>
</comment>
<organism evidence="2 3">
    <name type="scientific">Vibrio variabilis</name>
    <dbReference type="NCBI Taxonomy" id="990271"/>
    <lineage>
        <taxon>Bacteria</taxon>
        <taxon>Pseudomonadati</taxon>
        <taxon>Pseudomonadota</taxon>
        <taxon>Gammaproteobacteria</taxon>
        <taxon>Vibrionales</taxon>
        <taxon>Vibrionaceae</taxon>
        <taxon>Vibrio</taxon>
    </lineage>
</organism>
<dbReference type="SUPFAM" id="SSF52425">
    <property type="entry name" value="Cryptochrome/photolyase, N-terminal domain"/>
    <property type="match status" value="1"/>
</dbReference>
<dbReference type="InterPro" id="IPR014729">
    <property type="entry name" value="Rossmann-like_a/b/a_fold"/>
</dbReference>
<sequence length="84" mass="9578">MRLVLFNRDLRAIDNTALIEAIDGTTPVIGCYMVTPKQWEQHDLSPIQADLIYRRLGELESELSEIHVPLIYGCSDDFSLRMIG</sequence>
<proteinExistence type="predicted"/>
<reference evidence="3" key="1">
    <citation type="submission" date="2014-09" db="EMBL/GenBank/DDBJ databases">
        <title>Vibrio variabilis JCM 19239. (C206) whole genome shotgun sequence.</title>
        <authorList>
            <person name="Sawabe T."/>
            <person name="Meirelles P."/>
            <person name="Nakanishi M."/>
            <person name="Sayaka M."/>
            <person name="Hattori M."/>
            <person name="Ohkuma M."/>
        </authorList>
    </citation>
    <scope>NUCLEOTIDE SEQUENCE [LARGE SCALE GENOMIC DNA]</scope>
    <source>
        <strain evidence="3">JCM 19239</strain>
    </source>
</reference>
<evidence type="ECO:0000313" key="2">
    <source>
        <dbReference type="EMBL" id="GAL27036.1"/>
    </source>
</evidence>
<protein>
    <submittedName>
        <fullName evidence="2">Deoxyribodipyrimidine photolyase</fullName>
        <ecNumber evidence="2">4.1.99.3</ecNumber>
    </submittedName>
</protein>
<evidence type="ECO:0000313" key="3">
    <source>
        <dbReference type="Proteomes" id="UP000029223"/>
    </source>
</evidence>
<dbReference type="EMBL" id="BBMS01000024">
    <property type="protein sequence ID" value="GAL27036.1"/>
    <property type="molecule type" value="Genomic_DNA"/>
</dbReference>
<dbReference type="Gene3D" id="3.40.50.620">
    <property type="entry name" value="HUPs"/>
    <property type="match status" value="1"/>
</dbReference>
<dbReference type="GO" id="GO:0003904">
    <property type="term" value="F:deoxyribodipyrimidine photo-lyase activity"/>
    <property type="evidence" value="ECO:0007669"/>
    <property type="project" value="UniProtKB-EC"/>
</dbReference>
<accession>A0ABQ0JE38</accession>
<dbReference type="PROSITE" id="PS51645">
    <property type="entry name" value="PHR_CRY_ALPHA_BETA"/>
    <property type="match status" value="1"/>
</dbReference>
<dbReference type="InterPro" id="IPR036155">
    <property type="entry name" value="Crypto/Photolyase_N_sf"/>
</dbReference>
<dbReference type="Proteomes" id="UP000029223">
    <property type="component" value="Unassembled WGS sequence"/>
</dbReference>
<name>A0ABQ0JE38_9VIBR</name>
<keyword evidence="3" id="KW-1185">Reference proteome</keyword>
<feature type="domain" description="Photolyase/cryptochrome alpha/beta" evidence="1">
    <location>
        <begin position="1"/>
        <end position="84"/>
    </location>
</feature>
<evidence type="ECO:0000259" key="1">
    <source>
        <dbReference type="PROSITE" id="PS51645"/>
    </source>
</evidence>